<proteinExistence type="predicted"/>
<name>A0A428SL35_9HYPO</name>
<feature type="non-terminal residue" evidence="1">
    <location>
        <position position="74"/>
    </location>
</feature>
<keyword evidence="2" id="KW-1185">Reference proteome</keyword>
<protein>
    <submittedName>
        <fullName evidence="1">Uncharacterized protein</fullName>
    </submittedName>
</protein>
<reference evidence="1 2" key="1">
    <citation type="submission" date="2017-06" db="EMBL/GenBank/DDBJ databases">
        <title>Cmopartive genomic analysis of Ambrosia Fusariam Clade fungi.</title>
        <authorList>
            <person name="Stajich J.E."/>
            <person name="Carrillo J."/>
            <person name="Kijimoto T."/>
            <person name="Eskalen A."/>
            <person name="O'Donnell K."/>
            <person name="Kasson M."/>
        </authorList>
    </citation>
    <scope>NUCLEOTIDE SEQUENCE [LARGE SCALE GENOMIC DNA]</scope>
    <source>
        <strain evidence="1 2">NRRL 20438</strain>
    </source>
</reference>
<comment type="caution">
    <text evidence="1">The sequence shown here is derived from an EMBL/GenBank/DDBJ whole genome shotgun (WGS) entry which is preliminary data.</text>
</comment>
<accession>A0A428SL35</accession>
<dbReference type="Proteomes" id="UP000288429">
    <property type="component" value="Unassembled WGS sequence"/>
</dbReference>
<dbReference type="AlphaFoldDB" id="A0A428SL35"/>
<gene>
    <name evidence="1" type="ORF">CDV31_015674</name>
</gene>
<evidence type="ECO:0000313" key="2">
    <source>
        <dbReference type="Proteomes" id="UP000288429"/>
    </source>
</evidence>
<evidence type="ECO:0000313" key="1">
    <source>
        <dbReference type="EMBL" id="RSL90530.1"/>
    </source>
</evidence>
<organism evidence="1 2">
    <name type="scientific">Fusarium ambrosium</name>
    <dbReference type="NCBI Taxonomy" id="131363"/>
    <lineage>
        <taxon>Eukaryota</taxon>
        <taxon>Fungi</taxon>
        <taxon>Dikarya</taxon>
        <taxon>Ascomycota</taxon>
        <taxon>Pezizomycotina</taxon>
        <taxon>Sordariomycetes</taxon>
        <taxon>Hypocreomycetidae</taxon>
        <taxon>Hypocreales</taxon>
        <taxon>Nectriaceae</taxon>
        <taxon>Fusarium</taxon>
        <taxon>Fusarium solani species complex</taxon>
    </lineage>
</organism>
<sequence>MATALQLSPGTQRKPNVTCWRMHSMQATSAGIPCASSPATYMSSPKPPTKPERAVDHFFRFQKSVLADAATDCC</sequence>
<dbReference type="EMBL" id="NIZV01000427">
    <property type="protein sequence ID" value="RSL90530.1"/>
    <property type="molecule type" value="Genomic_DNA"/>
</dbReference>